<reference evidence="3 4" key="1">
    <citation type="submission" date="2013-08" db="EMBL/GenBank/DDBJ databases">
        <authorList>
            <person name="Weinstock G."/>
            <person name="Sodergren E."/>
            <person name="Wylie T."/>
            <person name="Fulton L."/>
            <person name="Fulton R."/>
            <person name="Fronick C."/>
            <person name="O'Laughlin M."/>
            <person name="Godfrey J."/>
            <person name="Miner T."/>
            <person name="Herter B."/>
            <person name="Appelbaum E."/>
            <person name="Cordes M."/>
            <person name="Lek S."/>
            <person name="Wollam A."/>
            <person name="Pepin K.H."/>
            <person name="Palsikar V.B."/>
            <person name="Mitreva M."/>
            <person name="Wilson R.K."/>
        </authorList>
    </citation>
    <scope>NUCLEOTIDE SEQUENCE [LARGE SCALE GENOMIC DNA]</scope>
    <source>
        <strain evidence="3 4">ATCC BAA-474</strain>
    </source>
</reference>
<dbReference type="Gene3D" id="3.40.50.720">
    <property type="entry name" value="NAD(P)-binding Rossmann-like Domain"/>
    <property type="match status" value="1"/>
</dbReference>
<dbReference type="SUPFAM" id="SSF51735">
    <property type="entry name" value="NAD(P)-binding Rossmann-fold domains"/>
    <property type="match status" value="1"/>
</dbReference>
<protein>
    <recommendedName>
        <fullName evidence="2">Pyrroline-5-carboxylate reductase catalytic N-terminal domain-containing protein</fullName>
    </recommendedName>
</protein>
<proteinExistence type="predicted"/>
<evidence type="ECO:0000259" key="2">
    <source>
        <dbReference type="Pfam" id="PF03807"/>
    </source>
</evidence>
<dbReference type="HOGENOM" id="CLU_076368_2_1_0"/>
<gene>
    <name evidence="3" type="ORF">HMPREF0202_01751</name>
</gene>
<dbReference type="InterPro" id="IPR051267">
    <property type="entry name" value="STEAP_metalloreductase"/>
</dbReference>
<organism evidence="3 4">
    <name type="scientific">Cetobacterium somerae ATCC BAA-474</name>
    <dbReference type="NCBI Taxonomy" id="1319815"/>
    <lineage>
        <taxon>Bacteria</taxon>
        <taxon>Fusobacteriati</taxon>
        <taxon>Fusobacteriota</taxon>
        <taxon>Fusobacteriia</taxon>
        <taxon>Fusobacteriales</taxon>
        <taxon>Fusobacteriaceae</taxon>
        <taxon>Cetobacterium</taxon>
    </lineage>
</organism>
<evidence type="ECO:0000313" key="3">
    <source>
        <dbReference type="EMBL" id="ERT68362.1"/>
    </source>
</evidence>
<evidence type="ECO:0000256" key="1">
    <source>
        <dbReference type="ARBA" id="ARBA00023002"/>
    </source>
</evidence>
<dbReference type="InterPro" id="IPR036291">
    <property type="entry name" value="NAD(P)-bd_dom_sf"/>
</dbReference>
<dbReference type="AlphaFoldDB" id="U7V9H1"/>
<dbReference type="GO" id="GO:0016491">
    <property type="term" value="F:oxidoreductase activity"/>
    <property type="evidence" value="ECO:0007669"/>
    <property type="project" value="UniProtKB-KW"/>
</dbReference>
<dbReference type="eggNOG" id="COG2085">
    <property type="taxonomic scope" value="Bacteria"/>
</dbReference>
<dbReference type="Pfam" id="PF03807">
    <property type="entry name" value="F420_oxidored"/>
    <property type="match status" value="1"/>
</dbReference>
<evidence type="ECO:0000313" key="4">
    <source>
        <dbReference type="Proteomes" id="UP000017081"/>
    </source>
</evidence>
<comment type="caution">
    <text evidence="3">The sequence shown here is derived from an EMBL/GenBank/DDBJ whole genome shotgun (WGS) entry which is preliminary data.</text>
</comment>
<dbReference type="EMBL" id="AXZF01000067">
    <property type="protein sequence ID" value="ERT68362.1"/>
    <property type="molecule type" value="Genomic_DNA"/>
</dbReference>
<accession>U7V9H1</accession>
<dbReference type="InterPro" id="IPR028939">
    <property type="entry name" value="P5C_Rdtase_cat_N"/>
</dbReference>
<feature type="domain" description="Pyrroline-5-carboxylate reductase catalytic N-terminal" evidence="2">
    <location>
        <begin position="3"/>
        <end position="88"/>
    </location>
</feature>
<dbReference type="STRING" id="1319815.HMPREF0202_01751"/>
<dbReference type="Proteomes" id="UP000017081">
    <property type="component" value="Unassembled WGS sequence"/>
</dbReference>
<dbReference type="RefSeq" id="WP_023051287.1">
    <property type="nucleotide sequence ID" value="NZ_CP173062.2"/>
</dbReference>
<name>U7V9H1_9FUSO</name>
<keyword evidence="1" id="KW-0560">Oxidoreductase</keyword>
<keyword evidence="4" id="KW-1185">Reference proteome</keyword>
<dbReference type="PANTHER" id="PTHR14239">
    <property type="entry name" value="DUDULIN-RELATED"/>
    <property type="match status" value="1"/>
</dbReference>
<sequence>MNIGILGNGVVANALAEVFHKLGHPVQIGVRDLKEEIEKKHFIEYVDGKDIAEDNEIIIIAVPGNKVEKAVTNIKNPEGKIFIDLTNPIGEDYILTRGRYTSNGEVIQEILKDSHIVKTLNTLGVEKLINPCVNEKKLTMLLAGNNKIANKKVEELLFEMGFDPMLIGDIHFSRYLEPLAMIWIEMVRKQGKSFENGLIWIR</sequence>